<keyword evidence="4" id="KW-1185">Reference proteome</keyword>
<dbReference type="PANTHER" id="PTHR31704:SF37">
    <property type="entry name" value="HEAT SHOCK PROTEIN"/>
    <property type="match status" value="1"/>
</dbReference>
<dbReference type="AlphaFoldDB" id="A0AAV3QW65"/>
<dbReference type="EMBL" id="BAABME010006407">
    <property type="protein sequence ID" value="GAA0168280.1"/>
    <property type="molecule type" value="Genomic_DNA"/>
</dbReference>
<dbReference type="Pfam" id="PF12776">
    <property type="entry name" value="Myb_DNA-bind_3"/>
    <property type="match status" value="1"/>
</dbReference>
<dbReference type="PANTHER" id="PTHR31704">
    <property type="entry name" value="MYB/SANT-LIKE DNA-BINDING DOMAIN PROTEIN-RELATED"/>
    <property type="match status" value="1"/>
</dbReference>
<accession>A0AAV3QW65</accession>
<sequence length="271" mass="31510">MDNLRSKDDNNNDNGKAKRKLKNVDHKSAKWSDELRKIFADLAIMEIEKGRHSRSFSIVEWKILVAGFNQQSGLNYDIRQLKNHWDRMKSEWKIFRQLMNKETGFGWDPIKKSIDATEGWWESKIKVLHWFQYNTIVFDVIATGERARAPSQHSGVGLDIHDDDSYKDTYTNDNEERSGDSDDIQNVEMQSSLHASLLGDDYLFPNSSSFKRQKSNEGVSISSPIWNYGCHQLKEKDSRTVFMNQPSDEAQLSFLEVGYQMFFTTRFRTSG</sequence>
<comment type="caution">
    <text evidence="3">The sequence shown here is derived from an EMBL/GenBank/DDBJ whole genome shotgun (WGS) entry which is preliminary data.</text>
</comment>
<name>A0AAV3QW65_LITER</name>
<evidence type="ECO:0000313" key="4">
    <source>
        <dbReference type="Proteomes" id="UP001454036"/>
    </source>
</evidence>
<gene>
    <name evidence="3" type="ORF">LIER_23030</name>
</gene>
<organism evidence="3 4">
    <name type="scientific">Lithospermum erythrorhizon</name>
    <name type="common">Purple gromwell</name>
    <name type="synonym">Lithospermum officinale var. erythrorhizon</name>
    <dbReference type="NCBI Taxonomy" id="34254"/>
    <lineage>
        <taxon>Eukaryota</taxon>
        <taxon>Viridiplantae</taxon>
        <taxon>Streptophyta</taxon>
        <taxon>Embryophyta</taxon>
        <taxon>Tracheophyta</taxon>
        <taxon>Spermatophyta</taxon>
        <taxon>Magnoliopsida</taxon>
        <taxon>eudicotyledons</taxon>
        <taxon>Gunneridae</taxon>
        <taxon>Pentapetalae</taxon>
        <taxon>asterids</taxon>
        <taxon>lamiids</taxon>
        <taxon>Boraginales</taxon>
        <taxon>Boraginaceae</taxon>
        <taxon>Boraginoideae</taxon>
        <taxon>Lithospermeae</taxon>
        <taxon>Lithospermum</taxon>
    </lineage>
</organism>
<feature type="compositionally biased region" description="Basic and acidic residues" evidence="1">
    <location>
        <begin position="1"/>
        <end position="10"/>
    </location>
</feature>
<feature type="region of interest" description="Disordered" evidence="1">
    <location>
        <begin position="1"/>
        <end position="24"/>
    </location>
</feature>
<feature type="domain" description="Myb/SANT-like" evidence="2">
    <location>
        <begin position="30"/>
        <end position="122"/>
    </location>
</feature>
<evidence type="ECO:0000313" key="3">
    <source>
        <dbReference type="EMBL" id="GAA0168280.1"/>
    </source>
</evidence>
<evidence type="ECO:0000259" key="2">
    <source>
        <dbReference type="Pfam" id="PF12776"/>
    </source>
</evidence>
<feature type="region of interest" description="Disordered" evidence="1">
    <location>
        <begin position="151"/>
        <end position="184"/>
    </location>
</feature>
<dbReference type="Proteomes" id="UP001454036">
    <property type="component" value="Unassembled WGS sequence"/>
</dbReference>
<evidence type="ECO:0000256" key="1">
    <source>
        <dbReference type="SAM" id="MobiDB-lite"/>
    </source>
</evidence>
<proteinExistence type="predicted"/>
<protein>
    <recommendedName>
        <fullName evidence="2">Myb/SANT-like domain-containing protein</fullName>
    </recommendedName>
</protein>
<dbReference type="InterPro" id="IPR024752">
    <property type="entry name" value="Myb/SANT-like_dom"/>
</dbReference>
<reference evidence="3 4" key="1">
    <citation type="submission" date="2024-01" db="EMBL/GenBank/DDBJ databases">
        <title>The complete chloroplast genome sequence of Lithospermum erythrorhizon: insights into the phylogenetic relationship among Boraginaceae species and the maternal lineages of purple gromwells.</title>
        <authorList>
            <person name="Okada T."/>
            <person name="Watanabe K."/>
        </authorList>
    </citation>
    <scope>NUCLEOTIDE SEQUENCE [LARGE SCALE GENOMIC DNA]</scope>
</reference>